<dbReference type="OrthoDB" id="1724443at2759"/>
<keyword evidence="2" id="KW-1185">Reference proteome</keyword>
<dbReference type="EMBL" id="CP097502">
    <property type="protein sequence ID" value="URD75462.1"/>
    <property type="molecule type" value="Genomic_DNA"/>
</dbReference>
<accession>A0A9E7EFN7</accession>
<name>A0A9E7EFN7_9LILI</name>
<evidence type="ECO:0000313" key="1">
    <source>
        <dbReference type="EMBL" id="URD75462.1"/>
    </source>
</evidence>
<proteinExistence type="predicted"/>
<organism evidence="1 2">
    <name type="scientific">Musa troglodytarum</name>
    <name type="common">fe'i banana</name>
    <dbReference type="NCBI Taxonomy" id="320322"/>
    <lineage>
        <taxon>Eukaryota</taxon>
        <taxon>Viridiplantae</taxon>
        <taxon>Streptophyta</taxon>
        <taxon>Embryophyta</taxon>
        <taxon>Tracheophyta</taxon>
        <taxon>Spermatophyta</taxon>
        <taxon>Magnoliopsida</taxon>
        <taxon>Liliopsida</taxon>
        <taxon>Zingiberales</taxon>
        <taxon>Musaceae</taxon>
        <taxon>Musa</taxon>
    </lineage>
</organism>
<reference evidence="1" key="1">
    <citation type="submission" date="2022-05" db="EMBL/GenBank/DDBJ databases">
        <title>The Musa troglodytarum L. genome provides insights into the mechanism of non-climacteric behaviour and enrichment of carotenoids.</title>
        <authorList>
            <person name="Wang J."/>
        </authorList>
    </citation>
    <scope>NUCLEOTIDE SEQUENCE</scope>
    <source>
        <tissue evidence="1">Leaf</tissue>
    </source>
</reference>
<protein>
    <submittedName>
        <fullName evidence="1">Uncharacterized protein</fullName>
    </submittedName>
</protein>
<evidence type="ECO:0000313" key="2">
    <source>
        <dbReference type="Proteomes" id="UP001055439"/>
    </source>
</evidence>
<dbReference type="AlphaFoldDB" id="A0A9E7EFN7"/>
<gene>
    <name evidence="1" type="ORF">MUK42_07709</name>
</gene>
<dbReference type="Proteomes" id="UP001055439">
    <property type="component" value="Chromosome 1"/>
</dbReference>
<sequence>MDRAEIGILEEANQIGLGRLLERRHSGALEPEIRLEVLRDLPHQPLEGQLPNQQLRALLVLTDLPECHRPGTETVGLLHATGSGGRFPGCLRRQLFPRCLSPGGLARRLFRPCHLKRDRRSAILGFRG</sequence>